<dbReference type="Proteomes" id="UP000789572">
    <property type="component" value="Unassembled WGS sequence"/>
</dbReference>
<feature type="transmembrane region" description="Helical" evidence="2">
    <location>
        <begin position="346"/>
        <end position="370"/>
    </location>
</feature>
<organism evidence="3 4">
    <name type="scientific">Paraglomus occultum</name>
    <dbReference type="NCBI Taxonomy" id="144539"/>
    <lineage>
        <taxon>Eukaryota</taxon>
        <taxon>Fungi</taxon>
        <taxon>Fungi incertae sedis</taxon>
        <taxon>Mucoromycota</taxon>
        <taxon>Glomeromycotina</taxon>
        <taxon>Glomeromycetes</taxon>
        <taxon>Paraglomerales</taxon>
        <taxon>Paraglomeraceae</taxon>
        <taxon>Paraglomus</taxon>
    </lineage>
</organism>
<feature type="transmembrane region" description="Helical" evidence="2">
    <location>
        <begin position="467"/>
        <end position="486"/>
    </location>
</feature>
<proteinExistence type="predicted"/>
<comment type="caution">
    <text evidence="3">The sequence shown here is derived from an EMBL/GenBank/DDBJ whole genome shotgun (WGS) entry which is preliminary data.</text>
</comment>
<feature type="transmembrane region" description="Helical" evidence="2">
    <location>
        <begin position="307"/>
        <end position="326"/>
    </location>
</feature>
<evidence type="ECO:0000313" key="3">
    <source>
        <dbReference type="EMBL" id="CAG8491039.1"/>
    </source>
</evidence>
<gene>
    <name evidence="3" type="ORF">POCULU_LOCUS2075</name>
</gene>
<protein>
    <submittedName>
        <fullName evidence="3">2590_t:CDS:1</fullName>
    </submittedName>
</protein>
<feature type="region of interest" description="Disordered" evidence="1">
    <location>
        <begin position="200"/>
        <end position="257"/>
    </location>
</feature>
<feature type="region of interest" description="Disordered" evidence="1">
    <location>
        <begin position="1"/>
        <end position="119"/>
    </location>
</feature>
<keyword evidence="4" id="KW-1185">Reference proteome</keyword>
<feature type="compositionally biased region" description="Polar residues" evidence="1">
    <location>
        <begin position="1"/>
        <end position="16"/>
    </location>
</feature>
<feature type="transmembrane region" description="Helical" evidence="2">
    <location>
        <begin position="376"/>
        <end position="396"/>
    </location>
</feature>
<feature type="transmembrane region" description="Helical" evidence="2">
    <location>
        <begin position="427"/>
        <end position="447"/>
    </location>
</feature>
<dbReference type="OrthoDB" id="2409517at2759"/>
<sequence>MEQFDDTQSTGPSESLHTIPIYNLDASSSDSDSDENAPAPTTQQGQSILSNRQPVQVPSRSFTLPAPRLHDHNGSEISGAAESIQTRPSVDEEYLFEEEDSEEEYRPAVRRPAAQTEDTKGMIMTGVLSTSPTPGYGARSMGVRPDVAAGGLAVPTIKSSTTTTNIVEVPELTTRKMDGHGLRQLNLLGSADKNITSREVTSASKMEKGIGGGIGGVPPTHQSDVKKEVSIQYRNPSDDPYQSKRRSKEETYRDSYRDSQYHDSADLLPLTLVSGTSAGGMSFSSNYAYLSPPFGRTISRAQIMARVAWFSQLFAFNIVYACYRLLSRETSEAGEVVENKNPGLKLFGWVIVPVIFLLVYLGIVTFWTAIELRSKGFYSAFTIFYYSPLMVISLFFGEKKRVDVSEFHEVNYGAKWWRLGTARVREGLVMTVYCLFIISLVLSDIIGRAVNSPNGQVSSVFRDFVPVAFMLVVYFLGFVVSIWGVVEAMVGPGVHGSGEGRKRLVGVLPTAFKKKAG</sequence>
<evidence type="ECO:0000313" key="4">
    <source>
        <dbReference type="Proteomes" id="UP000789572"/>
    </source>
</evidence>
<feature type="compositionally biased region" description="Basic and acidic residues" evidence="1">
    <location>
        <begin position="247"/>
        <end position="257"/>
    </location>
</feature>
<dbReference type="EMBL" id="CAJVPJ010000178">
    <property type="protein sequence ID" value="CAG8491039.1"/>
    <property type="molecule type" value="Genomic_DNA"/>
</dbReference>
<keyword evidence="2" id="KW-1133">Transmembrane helix</keyword>
<accession>A0A9N8WJC6</accession>
<evidence type="ECO:0000256" key="1">
    <source>
        <dbReference type="SAM" id="MobiDB-lite"/>
    </source>
</evidence>
<keyword evidence="2" id="KW-0812">Transmembrane</keyword>
<keyword evidence="2" id="KW-0472">Membrane</keyword>
<reference evidence="3" key="1">
    <citation type="submission" date="2021-06" db="EMBL/GenBank/DDBJ databases">
        <authorList>
            <person name="Kallberg Y."/>
            <person name="Tangrot J."/>
            <person name="Rosling A."/>
        </authorList>
    </citation>
    <scope>NUCLEOTIDE SEQUENCE</scope>
    <source>
        <strain evidence="3">IA702</strain>
    </source>
</reference>
<evidence type="ECO:0000256" key="2">
    <source>
        <dbReference type="SAM" id="Phobius"/>
    </source>
</evidence>
<feature type="compositionally biased region" description="Polar residues" evidence="1">
    <location>
        <begin position="39"/>
        <end position="62"/>
    </location>
</feature>
<name>A0A9N8WJC6_9GLOM</name>
<feature type="compositionally biased region" description="Acidic residues" evidence="1">
    <location>
        <begin position="91"/>
        <end position="103"/>
    </location>
</feature>
<dbReference type="AlphaFoldDB" id="A0A9N8WJC6"/>